<name>A0A8J2PV68_9HEXA</name>
<organism evidence="1 2">
    <name type="scientific">Allacma fusca</name>
    <dbReference type="NCBI Taxonomy" id="39272"/>
    <lineage>
        <taxon>Eukaryota</taxon>
        <taxon>Metazoa</taxon>
        <taxon>Ecdysozoa</taxon>
        <taxon>Arthropoda</taxon>
        <taxon>Hexapoda</taxon>
        <taxon>Collembola</taxon>
        <taxon>Symphypleona</taxon>
        <taxon>Sminthuridae</taxon>
        <taxon>Allacma</taxon>
    </lineage>
</organism>
<accession>A0A8J2PV68</accession>
<comment type="caution">
    <text evidence="1">The sequence shown here is derived from an EMBL/GenBank/DDBJ whole genome shotgun (WGS) entry which is preliminary data.</text>
</comment>
<gene>
    <name evidence="1" type="ORF">AFUS01_LOCUS39228</name>
</gene>
<evidence type="ECO:0000313" key="1">
    <source>
        <dbReference type="EMBL" id="CAG7829362.1"/>
    </source>
</evidence>
<proteinExistence type="predicted"/>
<dbReference type="AlphaFoldDB" id="A0A8J2PV68"/>
<dbReference type="Proteomes" id="UP000708208">
    <property type="component" value="Unassembled WGS sequence"/>
</dbReference>
<protein>
    <submittedName>
        <fullName evidence="1">Uncharacterized protein</fullName>
    </submittedName>
</protein>
<reference evidence="1" key="1">
    <citation type="submission" date="2021-06" db="EMBL/GenBank/DDBJ databases">
        <authorList>
            <person name="Hodson N. C."/>
            <person name="Mongue J. A."/>
            <person name="Jaron S. K."/>
        </authorList>
    </citation>
    <scope>NUCLEOTIDE SEQUENCE</scope>
</reference>
<dbReference type="EMBL" id="CAJVCH010551179">
    <property type="protein sequence ID" value="CAG7829362.1"/>
    <property type="molecule type" value="Genomic_DNA"/>
</dbReference>
<sequence length="81" mass="9217">MKTFSFLPETSKPYKDEKKLVEKLKYQTNIPTPSFPANYASAYFASKCPKKLVSSNKFALVSKVANRIWFGKQNLFCVSQG</sequence>
<feature type="non-terminal residue" evidence="1">
    <location>
        <position position="81"/>
    </location>
</feature>
<keyword evidence="2" id="KW-1185">Reference proteome</keyword>
<evidence type="ECO:0000313" key="2">
    <source>
        <dbReference type="Proteomes" id="UP000708208"/>
    </source>
</evidence>